<reference evidence="5" key="2">
    <citation type="journal article" date="2021" name="PeerJ">
        <title>Extensive microbial diversity within the chicken gut microbiome revealed by metagenomics and culture.</title>
        <authorList>
            <person name="Gilroy R."/>
            <person name="Ravi A."/>
            <person name="Getino M."/>
            <person name="Pursley I."/>
            <person name="Horton D.L."/>
            <person name="Alikhan N.F."/>
            <person name="Baker D."/>
            <person name="Gharbi K."/>
            <person name="Hall N."/>
            <person name="Watson M."/>
            <person name="Adriaenssens E.M."/>
            <person name="Foster-Nyarko E."/>
            <person name="Jarju S."/>
            <person name="Secka A."/>
            <person name="Antonio M."/>
            <person name="Oren A."/>
            <person name="Chaudhuri R.R."/>
            <person name="La Ragione R."/>
            <person name="Hildebrand F."/>
            <person name="Pallen M.J."/>
        </authorList>
    </citation>
    <scope>NUCLEOTIDE SEQUENCE</scope>
    <source>
        <strain evidence="5">B3-2255</strain>
    </source>
</reference>
<proteinExistence type="predicted"/>
<dbReference type="EMBL" id="JADILY010000148">
    <property type="protein sequence ID" value="MBO8482278.1"/>
    <property type="molecule type" value="Genomic_DNA"/>
</dbReference>
<feature type="domain" description="M23ase beta-sheet core" evidence="4">
    <location>
        <begin position="303"/>
        <end position="393"/>
    </location>
</feature>
<evidence type="ECO:0000313" key="5">
    <source>
        <dbReference type="EMBL" id="MBO8482278.1"/>
    </source>
</evidence>
<sequence>MRMFRNIVLSLFLTLSCMAGISHAQDIESHKAEKARLEQEIAMINRQLSANTDRQRDNTQQLQLIRRKISNRQSIVNEIEAQIKSYDRSIAETSRNIRKMEDEMDTLMVHYEHLVRVAYRNRDSRLWFAYILSGDNIVQTYRRYMYFKNLSASLDSRAEEIRNLKEELSGERMNLQRLRDESVAAKDDRIKEINSLKSEEANARKVEDRLKKDRKSFEKQLKQKNKQVAALNAEIKRLVEQAMREKQKARDAASGSAEIDYALSGEFSKNKGKIPWPTESHAVIETFGQHYHPVFKGVKMPYNYGVNIVTDPSATVRCVFDGVVKQIVVMPGYNQCVLVQHGDYFTFYCKLGSVSVKSGQAVSAGETIGTVDTINGDTVFHFQIWKGQTPQNPEHWLR</sequence>
<feature type="signal peptide" evidence="3">
    <location>
        <begin position="1"/>
        <end position="24"/>
    </location>
</feature>
<name>A0A9D9J326_9BACT</name>
<dbReference type="PANTHER" id="PTHR21666:SF289">
    <property type="entry name" value="L-ALA--D-GLU ENDOPEPTIDASE"/>
    <property type="match status" value="1"/>
</dbReference>
<feature type="coiled-coil region" evidence="2">
    <location>
        <begin position="147"/>
        <end position="252"/>
    </location>
</feature>
<dbReference type="InterPro" id="IPR011055">
    <property type="entry name" value="Dup_hybrid_motif"/>
</dbReference>
<feature type="coiled-coil region" evidence="2">
    <location>
        <begin position="27"/>
        <end position="110"/>
    </location>
</feature>
<evidence type="ECO:0000256" key="2">
    <source>
        <dbReference type="SAM" id="Coils"/>
    </source>
</evidence>
<keyword evidence="2" id="KW-0175">Coiled coil</keyword>
<dbReference type="Gene3D" id="6.10.250.3150">
    <property type="match status" value="1"/>
</dbReference>
<dbReference type="PROSITE" id="PS51257">
    <property type="entry name" value="PROKAR_LIPOPROTEIN"/>
    <property type="match status" value="1"/>
</dbReference>
<keyword evidence="1 3" id="KW-0732">Signal</keyword>
<dbReference type="GO" id="GO:0004222">
    <property type="term" value="F:metalloendopeptidase activity"/>
    <property type="evidence" value="ECO:0007669"/>
    <property type="project" value="TreeGrafter"/>
</dbReference>
<evidence type="ECO:0000259" key="4">
    <source>
        <dbReference type="Pfam" id="PF01551"/>
    </source>
</evidence>
<dbReference type="Gene3D" id="2.70.70.10">
    <property type="entry name" value="Glucose Permease (Domain IIA)"/>
    <property type="match status" value="1"/>
</dbReference>
<comment type="caution">
    <text evidence="5">The sequence shown here is derived from an EMBL/GenBank/DDBJ whole genome shotgun (WGS) entry which is preliminary data.</text>
</comment>
<dbReference type="CDD" id="cd12797">
    <property type="entry name" value="M23_peptidase"/>
    <property type="match status" value="1"/>
</dbReference>
<organism evidence="5 6">
    <name type="scientific">Candidatus Merdivivens faecigallinarum</name>
    <dbReference type="NCBI Taxonomy" id="2840871"/>
    <lineage>
        <taxon>Bacteria</taxon>
        <taxon>Pseudomonadati</taxon>
        <taxon>Bacteroidota</taxon>
        <taxon>Bacteroidia</taxon>
        <taxon>Bacteroidales</taxon>
        <taxon>Muribaculaceae</taxon>
        <taxon>Muribaculaceae incertae sedis</taxon>
        <taxon>Candidatus Merdivivens</taxon>
    </lineage>
</organism>
<evidence type="ECO:0000256" key="3">
    <source>
        <dbReference type="SAM" id="SignalP"/>
    </source>
</evidence>
<accession>A0A9D9J326</accession>
<dbReference type="Proteomes" id="UP000823772">
    <property type="component" value="Unassembled WGS sequence"/>
</dbReference>
<reference evidence="5" key="1">
    <citation type="submission" date="2020-10" db="EMBL/GenBank/DDBJ databases">
        <authorList>
            <person name="Gilroy R."/>
        </authorList>
    </citation>
    <scope>NUCLEOTIDE SEQUENCE</scope>
    <source>
        <strain evidence="5">B3-2255</strain>
    </source>
</reference>
<dbReference type="InterPro" id="IPR050570">
    <property type="entry name" value="Cell_wall_metabolism_enzyme"/>
</dbReference>
<dbReference type="Pfam" id="PF01551">
    <property type="entry name" value="Peptidase_M23"/>
    <property type="match status" value="1"/>
</dbReference>
<gene>
    <name evidence="5" type="ORF">IAC87_07020</name>
</gene>
<dbReference type="PANTHER" id="PTHR21666">
    <property type="entry name" value="PEPTIDASE-RELATED"/>
    <property type="match status" value="1"/>
</dbReference>
<dbReference type="SUPFAM" id="SSF51261">
    <property type="entry name" value="Duplicated hybrid motif"/>
    <property type="match status" value="1"/>
</dbReference>
<dbReference type="AlphaFoldDB" id="A0A9D9J326"/>
<dbReference type="InterPro" id="IPR016047">
    <property type="entry name" value="M23ase_b-sheet_dom"/>
</dbReference>
<evidence type="ECO:0000256" key="1">
    <source>
        <dbReference type="ARBA" id="ARBA00022729"/>
    </source>
</evidence>
<evidence type="ECO:0000313" key="6">
    <source>
        <dbReference type="Proteomes" id="UP000823772"/>
    </source>
</evidence>
<feature type="chain" id="PRO_5038803202" evidence="3">
    <location>
        <begin position="25"/>
        <end position="398"/>
    </location>
</feature>
<protein>
    <submittedName>
        <fullName evidence="5">Peptidoglycan DD-metalloendopeptidase family protein</fullName>
    </submittedName>
</protein>